<evidence type="ECO:0000313" key="3">
    <source>
        <dbReference type="EMBL" id="MBG9390601.1"/>
    </source>
</evidence>
<proteinExistence type="inferred from homology"/>
<dbReference type="EMBL" id="JADWYS010000001">
    <property type="protein sequence ID" value="MBG9390601.1"/>
    <property type="molecule type" value="Genomic_DNA"/>
</dbReference>
<protein>
    <submittedName>
        <fullName evidence="3">Tripartite tricarboxylate transporter substrate binding protein</fullName>
    </submittedName>
</protein>
<dbReference type="Gene3D" id="3.40.190.10">
    <property type="entry name" value="Periplasmic binding protein-like II"/>
    <property type="match status" value="1"/>
</dbReference>
<dbReference type="CDD" id="cd07012">
    <property type="entry name" value="PBP2_Bug_TTT"/>
    <property type="match status" value="1"/>
</dbReference>
<evidence type="ECO:0000313" key="4">
    <source>
        <dbReference type="Proteomes" id="UP000651050"/>
    </source>
</evidence>
<reference evidence="3" key="1">
    <citation type="submission" date="2020-11" db="EMBL/GenBank/DDBJ databases">
        <title>Bacterial whole genome sequence for Caenimonas sp. DR4.4.</title>
        <authorList>
            <person name="Le V."/>
            <person name="Ko S.-R."/>
            <person name="Ahn C.-Y."/>
            <person name="Oh H.-M."/>
        </authorList>
    </citation>
    <scope>NUCLEOTIDE SEQUENCE</scope>
    <source>
        <strain evidence="3">DR4.4</strain>
    </source>
</reference>
<dbReference type="PROSITE" id="PS51257">
    <property type="entry name" value="PROKAR_LIPOPROTEIN"/>
    <property type="match status" value="1"/>
</dbReference>
<dbReference type="PANTHER" id="PTHR42928">
    <property type="entry name" value="TRICARBOXYLATE-BINDING PROTEIN"/>
    <property type="match status" value="1"/>
</dbReference>
<evidence type="ECO:0000256" key="1">
    <source>
        <dbReference type="ARBA" id="ARBA00006987"/>
    </source>
</evidence>
<comment type="similarity">
    <text evidence="1">Belongs to the UPF0065 (bug) family.</text>
</comment>
<dbReference type="Pfam" id="PF03401">
    <property type="entry name" value="TctC"/>
    <property type="match status" value="1"/>
</dbReference>
<dbReference type="PIRSF" id="PIRSF017082">
    <property type="entry name" value="YflP"/>
    <property type="match status" value="1"/>
</dbReference>
<keyword evidence="4" id="KW-1185">Reference proteome</keyword>
<dbReference type="InterPro" id="IPR005064">
    <property type="entry name" value="BUG"/>
</dbReference>
<dbReference type="RefSeq" id="WP_196988331.1">
    <property type="nucleotide sequence ID" value="NZ_JADWYS010000001.1"/>
</dbReference>
<name>A0A931MIX4_9BURK</name>
<dbReference type="PANTHER" id="PTHR42928:SF5">
    <property type="entry name" value="BLR1237 PROTEIN"/>
    <property type="match status" value="1"/>
</dbReference>
<feature type="signal peptide" evidence="2">
    <location>
        <begin position="1"/>
        <end position="24"/>
    </location>
</feature>
<dbReference type="AlphaFoldDB" id="A0A931MIX4"/>
<accession>A0A931MIX4</accession>
<dbReference type="InterPro" id="IPR042100">
    <property type="entry name" value="Bug_dom1"/>
</dbReference>
<dbReference type="SUPFAM" id="SSF53850">
    <property type="entry name" value="Periplasmic binding protein-like II"/>
    <property type="match status" value="1"/>
</dbReference>
<comment type="caution">
    <text evidence="3">The sequence shown here is derived from an EMBL/GenBank/DDBJ whole genome shotgun (WGS) entry which is preliminary data.</text>
</comment>
<dbReference type="Proteomes" id="UP000651050">
    <property type="component" value="Unassembled WGS sequence"/>
</dbReference>
<feature type="chain" id="PRO_5037680895" evidence="2">
    <location>
        <begin position="25"/>
        <end position="328"/>
    </location>
</feature>
<gene>
    <name evidence="3" type="ORF">I5803_21395</name>
</gene>
<keyword evidence="2" id="KW-0732">Signal</keyword>
<evidence type="ECO:0000256" key="2">
    <source>
        <dbReference type="SAM" id="SignalP"/>
    </source>
</evidence>
<organism evidence="3 4">
    <name type="scientific">Caenimonas aquaedulcis</name>
    <dbReference type="NCBI Taxonomy" id="2793270"/>
    <lineage>
        <taxon>Bacteria</taxon>
        <taxon>Pseudomonadati</taxon>
        <taxon>Pseudomonadota</taxon>
        <taxon>Betaproteobacteria</taxon>
        <taxon>Burkholderiales</taxon>
        <taxon>Comamonadaceae</taxon>
        <taxon>Caenimonas</taxon>
    </lineage>
</organism>
<dbReference type="Gene3D" id="3.40.190.150">
    <property type="entry name" value="Bordetella uptake gene, domain 1"/>
    <property type="match status" value="1"/>
</dbReference>
<sequence>MKFSLRAACTSLMLATAACSAAHAADRPYPERPVRLVVPTAAGGPTDYVARQLAQQLSTSLQQPVVVHNIPGASGVLGAAEVARDKPDGYTLLFTLNTPITLVPATGKKLGYDVKRDLVPLAHIASTPLVLYVGSALQINSFDQFVTRARQRKGSVSYGFPGTGSSFHILGEYLNKTLALDLVAVPYKGAAPMLNDLVGGQLSAGINDIGVTAPFVKSGKLRALAVTGERRSPAAPDIPTFGELGIAHVERLSPWWGVFARAGTPEQIVAKVSQEVVKAMNDPALRARLAESGYEVTGWGPVATARAIDEEMIRWREILSQLGDLKFE</sequence>